<dbReference type="AlphaFoldDB" id="A0AAV4VSU7"/>
<proteinExistence type="predicted"/>
<organism evidence="1 2">
    <name type="scientific">Caerostris darwini</name>
    <dbReference type="NCBI Taxonomy" id="1538125"/>
    <lineage>
        <taxon>Eukaryota</taxon>
        <taxon>Metazoa</taxon>
        <taxon>Ecdysozoa</taxon>
        <taxon>Arthropoda</taxon>
        <taxon>Chelicerata</taxon>
        <taxon>Arachnida</taxon>
        <taxon>Araneae</taxon>
        <taxon>Araneomorphae</taxon>
        <taxon>Entelegynae</taxon>
        <taxon>Araneoidea</taxon>
        <taxon>Araneidae</taxon>
        <taxon>Caerostris</taxon>
    </lineage>
</organism>
<protein>
    <submittedName>
        <fullName evidence="1">Uncharacterized protein</fullName>
    </submittedName>
</protein>
<dbReference type="Proteomes" id="UP001054837">
    <property type="component" value="Unassembled WGS sequence"/>
</dbReference>
<gene>
    <name evidence="1" type="ORF">CDAR_91381</name>
</gene>
<sequence length="158" mass="18564">MSKQEIQYCKHFFLIVTIFFFFFEDTDFDIILEDILYKEVLKIYRIEKKKKSSATTKSKSNTKDIDYKLSDVSVCDPSNSREGQNDTDLDIKIEDILYKELIKIYSIEWNKESSATTKSKSNTKDIDYKLSDVTIRDPHNSREGQNGVYVLIFLQLID</sequence>
<evidence type="ECO:0000313" key="2">
    <source>
        <dbReference type="Proteomes" id="UP001054837"/>
    </source>
</evidence>
<evidence type="ECO:0000313" key="1">
    <source>
        <dbReference type="EMBL" id="GIY72980.1"/>
    </source>
</evidence>
<accession>A0AAV4VSU7</accession>
<name>A0AAV4VSU7_9ARAC</name>
<keyword evidence="2" id="KW-1185">Reference proteome</keyword>
<comment type="caution">
    <text evidence="1">The sequence shown here is derived from an EMBL/GenBank/DDBJ whole genome shotgun (WGS) entry which is preliminary data.</text>
</comment>
<dbReference type="EMBL" id="BPLQ01013536">
    <property type="protein sequence ID" value="GIY72980.1"/>
    <property type="molecule type" value="Genomic_DNA"/>
</dbReference>
<reference evidence="1 2" key="1">
    <citation type="submission" date="2021-06" db="EMBL/GenBank/DDBJ databases">
        <title>Caerostris darwini draft genome.</title>
        <authorList>
            <person name="Kono N."/>
            <person name="Arakawa K."/>
        </authorList>
    </citation>
    <scope>NUCLEOTIDE SEQUENCE [LARGE SCALE GENOMIC DNA]</scope>
</reference>